<feature type="transmembrane region" description="Helical" evidence="2">
    <location>
        <begin position="12"/>
        <end position="32"/>
    </location>
</feature>
<feature type="transmembrane region" description="Helical" evidence="2">
    <location>
        <begin position="224"/>
        <end position="244"/>
    </location>
</feature>
<accession>A0A919IGS9</accession>
<sequence>MSLTLVARARPGPTGTALLLAPVGVLAGWAIMRLGGSRSAGAGWVAAHAVWIVGWGLFGLIITELWRRAGGSRPAGGSPRAEGSRPAGGSPRAGESSAPTAPARHNPAGRAGGSGRAAVAATAGAVVAAAGLLAVLGQMVVDIVVGVAAPDRARMNELFEQAFRIPGVHPVLYGFGPLLLIAGLVALFVQLAVLHRVRPGTTVLAVLGLLLISADTTVGPVARLVVMPAGLLCLWLSFSALVDADTAGRGRERAPA</sequence>
<dbReference type="EMBL" id="BOMH01000028">
    <property type="protein sequence ID" value="GID65775.1"/>
    <property type="molecule type" value="Genomic_DNA"/>
</dbReference>
<gene>
    <name evidence="3" type="ORF">Acy02nite_36560</name>
</gene>
<dbReference type="RefSeq" id="WP_203742090.1">
    <property type="nucleotide sequence ID" value="NZ_BAAAUC010000019.1"/>
</dbReference>
<evidence type="ECO:0000256" key="2">
    <source>
        <dbReference type="SAM" id="Phobius"/>
    </source>
</evidence>
<keyword evidence="4" id="KW-1185">Reference proteome</keyword>
<dbReference type="Proteomes" id="UP000619479">
    <property type="component" value="Unassembled WGS sequence"/>
</dbReference>
<feature type="transmembrane region" description="Helical" evidence="2">
    <location>
        <begin position="117"/>
        <end position="150"/>
    </location>
</feature>
<protein>
    <recommendedName>
        <fullName evidence="5">DUF4386 family protein</fullName>
    </recommendedName>
</protein>
<evidence type="ECO:0000313" key="3">
    <source>
        <dbReference type="EMBL" id="GID65775.1"/>
    </source>
</evidence>
<reference evidence="3" key="1">
    <citation type="submission" date="2021-01" db="EMBL/GenBank/DDBJ databases">
        <title>Whole genome shotgun sequence of Actinoplanes cyaneus NBRC 14990.</title>
        <authorList>
            <person name="Komaki H."/>
            <person name="Tamura T."/>
        </authorList>
    </citation>
    <scope>NUCLEOTIDE SEQUENCE</scope>
    <source>
        <strain evidence="3">NBRC 14990</strain>
    </source>
</reference>
<evidence type="ECO:0008006" key="5">
    <source>
        <dbReference type="Google" id="ProtNLM"/>
    </source>
</evidence>
<comment type="caution">
    <text evidence="3">The sequence shown here is derived from an EMBL/GenBank/DDBJ whole genome shotgun (WGS) entry which is preliminary data.</text>
</comment>
<feature type="transmembrane region" description="Helical" evidence="2">
    <location>
        <begin position="44"/>
        <end position="63"/>
    </location>
</feature>
<keyword evidence="2" id="KW-0812">Transmembrane</keyword>
<evidence type="ECO:0000256" key="1">
    <source>
        <dbReference type="SAM" id="MobiDB-lite"/>
    </source>
</evidence>
<keyword evidence="2" id="KW-1133">Transmembrane helix</keyword>
<name>A0A919IGS9_9ACTN</name>
<feature type="transmembrane region" description="Helical" evidence="2">
    <location>
        <begin position="170"/>
        <end position="194"/>
    </location>
</feature>
<organism evidence="3 4">
    <name type="scientific">Actinoplanes cyaneus</name>
    <dbReference type="NCBI Taxonomy" id="52696"/>
    <lineage>
        <taxon>Bacteria</taxon>
        <taxon>Bacillati</taxon>
        <taxon>Actinomycetota</taxon>
        <taxon>Actinomycetes</taxon>
        <taxon>Micromonosporales</taxon>
        <taxon>Micromonosporaceae</taxon>
        <taxon>Actinoplanes</taxon>
    </lineage>
</organism>
<proteinExistence type="predicted"/>
<dbReference type="AlphaFoldDB" id="A0A919IGS9"/>
<feature type="compositionally biased region" description="Low complexity" evidence="1">
    <location>
        <begin position="72"/>
        <end position="81"/>
    </location>
</feature>
<keyword evidence="2" id="KW-0472">Membrane</keyword>
<feature type="region of interest" description="Disordered" evidence="1">
    <location>
        <begin position="72"/>
        <end position="112"/>
    </location>
</feature>
<evidence type="ECO:0000313" key="4">
    <source>
        <dbReference type="Proteomes" id="UP000619479"/>
    </source>
</evidence>